<evidence type="ECO:0000313" key="2">
    <source>
        <dbReference type="Proteomes" id="UP000076842"/>
    </source>
</evidence>
<accession>A0A165C9E9</accession>
<dbReference type="OrthoDB" id="10546213at2759"/>
<name>A0A165C9E9_9BASI</name>
<organism evidence="1 2">
    <name type="scientific">Calocera cornea HHB12733</name>
    <dbReference type="NCBI Taxonomy" id="1353952"/>
    <lineage>
        <taxon>Eukaryota</taxon>
        <taxon>Fungi</taxon>
        <taxon>Dikarya</taxon>
        <taxon>Basidiomycota</taxon>
        <taxon>Agaricomycotina</taxon>
        <taxon>Dacrymycetes</taxon>
        <taxon>Dacrymycetales</taxon>
        <taxon>Dacrymycetaceae</taxon>
        <taxon>Calocera</taxon>
    </lineage>
</organism>
<dbReference type="InParanoid" id="A0A165C9E9"/>
<keyword evidence="2" id="KW-1185">Reference proteome</keyword>
<sequence>MLAYTHSFIMGQLQQEQRSAVQHCSLVLGLAPCLFPPPAGAEPAPVLRNSNMIVRIPFPSRLMSREVQVILPCEQEAIPDPNDDSNRPCAPHLSHDSFFLLFLHDPRSAMSENAGVLDRVHEFHVPSDLPLSVRAYKMSELALRTLRDESLELGAQRDHALMEPAYFLVRQ</sequence>
<dbReference type="EMBL" id="KV424175">
    <property type="protein sequence ID" value="KZT50443.1"/>
    <property type="molecule type" value="Genomic_DNA"/>
</dbReference>
<reference evidence="1 2" key="1">
    <citation type="journal article" date="2016" name="Mol. Biol. Evol.">
        <title>Comparative Genomics of Early-Diverging Mushroom-Forming Fungi Provides Insights into the Origins of Lignocellulose Decay Capabilities.</title>
        <authorList>
            <person name="Nagy L.G."/>
            <person name="Riley R."/>
            <person name="Tritt A."/>
            <person name="Adam C."/>
            <person name="Daum C."/>
            <person name="Floudas D."/>
            <person name="Sun H."/>
            <person name="Yadav J.S."/>
            <person name="Pangilinan J."/>
            <person name="Larsson K.H."/>
            <person name="Matsuura K."/>
            <person name="Barry K."/>
            <person name="Labutti K."/>
            <person name="Kuo R."/>
            <person name="Ohm R.A."/>
            <person name="Bhattacharya S.S."/>
            <person name="Shirouzu T."/>
            <person name="Yoshinaga Y."/>
            <person name="Martin F.M."/>
            <person name="Grigoriev I.V."/>
            <person name="Hibbett D.S."/>
        </authorList>
    </citation>
    <scope>NUCLEOTIDE SEQUENCE [LARGE SCALE GENOMIC DNA]</scope>
    <source>
        <strain evidence="1 2">HHB12733</strain>
    </source>
</reference>
<dbReference type="AlphaFoldDB" id="A0A165C9E9"/>
<protein>
    <submittedName>
        <fullName evidence="1">Uncharacterized protein</fullName>
    </submittedName>
</protein>
<evidence type="ECO:0000313" key="1">
    <source>
        <dbReference type="EMBL" id="KZT50443.1"/>
    </source>
</evidence>
<dbReference type="Proteomes" id="UP000076842">
    <property type="component" value="Unassembled WGS sequence"/>
</dbReference>
<proteinExistence type="predicted"/>
<gene>
    <name evidence="1" type="ORF">CALCODRAFT_188641</name>
</gene>